<evidence type="ECO:0000313" key="7">
    <source>
        <dbReference type="EMBL" id="KKA28592.1"/>
    </source>
</evidence>
<proteinExistence type="inferred from homology"/>
<evidence type="ECO:0000259" key="6">
    <source>
        <dbReference type="PROSITE" id="PS51671"/>
    </source>
</evidence>
<dbReference type="UniPathway" id="UPA00047">
    <property type="reaction ID" value="UER00055"/>
</dbReference>
<keyword evidence="5" id="KW-0100">Branched-chain amino acid biosynthesis</keyword>
<accession>A0A0F4ZDJ2</accession>
<comment type="similarity">
    <text evidence="3">Belongs to the acetolactate synthase small subunit family.</text>
</comment>
<dbReference type="PANTHER" id="PTHR31242">
    <property type="entry name" value="ACETOLACTATE SYNTHASE SMALL SUBUNIT, MITOCHONDRIAL"/>
    <property type="match status" value="1"/>
</dbReference>
<feature type="domain" description="ACT" evidence="6">
    <location>
        <begin position="87"/>
        <end position="164"/>
    </location>
</feature>
<dbReference type="GO" id="GO:0042645">
    <property type="term" value="C:mitochondrial nucleoid"/>
    <property type="evidence" value="ECO:0007669"/>
    <property type="project" value="EnsemblFungi"/>
</dbReference>
<keyword evidence="4" id="KW-0028">Amino-acid biosynthesis</keyword>
<gene>
    <name evidence="7" type="ORF">TD95_005474</name>
</gene>
<dbReference type="Pfam" id="PF10369">
    <property type="entry name" value="ALS_ss_C"/>
    <property type="match status" value="1"/>
</dbReference>
<dbReference type="Gene3D" id="3.30.70.260">
    <property type="match status" value="1"/>
</dbReference>
<evidence type="ECO:0000256" key="5">
    <source>
        <dbReference type="ARBA" id="ARBA00023304"/>
    </source>
</evidence>
<dbReference type="InterPro" id="IPR039557">
    <property type="entry name" value="AHAS_ACT"/>
</dbReference>
<dbReference type="AlphaFoldDB" id="A0A0F4ZDJ2"/>
<dbReference type="Gene3D" id="3.30.70.1150">
    <property type="entry name" value="ACT-like. Chain A, domain 2"/>
    <property type="match status" value="1"/>
</dbReference>
<comment type="pathway">
    <text evidence="1">Amino-acid biosynthesis; L-isoleucine biosynthesis; L-isoleucine from 2-oxobutanoate: step 1/4.</text>
</comment>
<dbReference type="InterPro" id="IPR002912">
    <property type="entry name" value="ACT_dom"/>
</dbReference>
<evidence type="ECO:0000256" key="3">
    <source>
        <dbReference type="ARBA" id="ARBA00006341"/>
    </source>
</evidence>
<evidence type="ECO:0000256" key="2">
    <source>
        <dbReference type="ARBA" id="ARBA00005025"/>
    </source>
</evidence>
<dbReference type="GO" id="GO:0009099">
    <property type="term" value="P:L-valine biosynthetic process"/>
    <property type="evidence" value="ECO:0007669"/>
    <property type="project" value="UniProtKB-UniPathway"/>
</dbReference>
<dbReference type="GO" id="GO:1990610">
    <property type="term" value="F:acetolactate synthase regulator activity"/>
    <property type="evidence" value="ECO:0007669"/>
    <property type="project" value="InterPro"/>
</dbReference>
<comment type="caution">
    <text evidence="7">The sequence shown here is derived from an EMBL/GenBank/DDBJ whole genome shotgun (WGS) entry which is preliminary data.</text>
</comment>
<dbReference type="Pfam" id="PF22629">
    <property type="entry name" value="ACT_AHAS_ss"/>
    <property type="match status" value="1"/>
</dbReference>
<dbReference type="InterPro" id="IPR045865">
    <property type="entry name" value="ACT-like_dom_sf"/>
</dbReference>
<dbReference type="GO" id="GO:0003984">
    <property type="term" value="F:acetolactate synthase activity"/>
    <property type="evidence" value="ECO:0007669"/>
    <property type="project" value="EnsemblFungi"/>
</dbReference>
<dbReference type="PANTHER" id="PTHR31242:SF2">
    <property type="entry name" value="ACETOLACTATE SYNTHASE SMALL SUBUNIT, MITOCHONDRIAL"/>
    <property type="match status" value="1"/>
</dbReference>
<comment type="pathway">
    <text evidence="2">Amino-acid biosynthesis; L-valine biosynthesis; L-valine from pyruvate: step 1/4.</text>
</comment>
<dbReference type="SUPFAM" id="SSF55021">
    <property type="entry name" value="ACT-like"/>
    <property type="match status" value="2"/>
</dbReference>
<reference evidence="7 8" key="1">
    <citation type="submission" date="2015-03" db="EMBL/GenBank/DDBJ databases">
        <authorList>
            <person name="Radwan O."/>
            <person name="Al-Naeli F.A."/>
            <person name="Rendon G.A."/>
            <person name="Fields C."/>
        </authorList>
    </citation>
    <scope>NUCLEOTIDE SEQUENCE [LARGE SCALE GENOMIC DNA]</scope>
    <source>
        <strain evidence="7">CR-DP1</strain>
    </source>
</reference>
<dbReference type="GO" id="GO:0005948">
    <property type="term" value="C:acetolactate synthase complex"/>
    <property type="evidence" value="ECO:0007669"/>
    <property type="project" value="EnsemblFungi"/>
</dbReference>
<sequence length="315" mass="34217">MASCRLLAPVAQLATTTAPPLLLRSSAAVAARRWQSSSTSAIAYKALRRRAAPLPVAETPSWTPSAAVSNILYETPSPSSAPPKRHILNCLVQNEPGVLSRVSGILAARGFNIDSLVVCSTEVEDLSRMTIVLTGQDGVVEQARRQLEDLVPVWAVLDYTNAPLIQRELLLAKINILGPEYFEELLAHHRELAATDAASGEPPSLEQLAKDFHPSKLAASEALRQKHQHLRDITYMAHQFGGKVLDISTNSCIVEISAKDSRIDTFLKLIAPFGILESARTGMTVLTRSPLHESEDEQLVKEADEVVDISQLPPG</sequence>
<keyword evidence="8" id="KW-1185">Reference proteome</keyword>
<evidence type="ECO:0000313" key="8">
    <source>
        <dbReference type="Proteomes" id="UP000033483"/>
    </source>
</evidence>
<name>A0A0F4ZDJ2_9PEZI</name>
<dbReference type="PROSITE" id="PS51671">
    <property type="entry name" value="ACT"/>
    <property type="match status" value="1"/>
</dbReference>
<dbReference type="InterPro" id="IPR004789">
    <property type="entry name" value="Acetalactate_synth_ssu"/>
</dbReference>
<dbReference type="InterPro" id="IPR054480">
    <property type="entry name" value="AHAS_small-like_ACT"/>
</dbReference>
<dbReference type="GO" id="GO:0009097">
    <property type="term" value="P:isoleucine biosynthetic process"/>
    <property type="evidence" value="ECO:0007669"/>
    <property type="project" value="UniProtKB-UniPathway"/>
</dbReference>
<evidence type="ECO:0000256" key="4">
    <source>
        <dbReference type="ARBA" id="ARBA00022605"/>
    </source>
</evidence>
<dbReference type="OrthoDB" id="2013116at2759"/>
<dbReference type="FunFam" id="3.30.70.260:FF:000001">
    <property type="entry name" value="Acetolactate synthase, small subunit"/>
    <property type="match status" value="1"/>
</dbReference>
<evidence type="ECO:0000256" key="1">
    <source>
        <dbReference type="ARBA" id="ARBA00004974"/>
    </source>
</evidence>
<dbReference type="EMBL" id="LAEV01001267">
    <property type="protein sequence ID" value="KKA28592.1"/>
    <property type="molecule type" value="Genomic_DNA"/>
</dbReference>
<organism evidence="7 8">
    <name type="scientific">Thielaviopsis punctulata</name>
    <dbReference type="NCBI Taxonomy" id="72032"/>
    <lineage>
        <taxon>Eukaryota</taxon>
        <taxon>Fungi</taxon>
        <taxon>Dikarya</taxon>
        <taxon>Ascomycota</taxon>
        <taxon>Pezizomycotina</taxon>
        <taxon>Sordariomycetes</taxon>
        <taxon>Hypocreomycetidae</taxon>
        <taxon>Microascales</taxon>
        <taxon>Ceratocystidaceae</taxon>
        <taxon>Thielaviopsis</taxon>
    </lineage>
</organism>
<dbReference type="Proteomes" id="UP000033483">
    <property type="component" value="Unassembled WGS sequence"/>
</dbReference>
<dbReference type="InterPro" id="IPR053050">
    <property type="entry name" value="ALS_regulatory_subunit"/>
</dbReference>
<dbReference type="NCBIfam" id="TIGR00119">
    <property type="entry name" value="acolac_sm"/>
    <property type="match status" value="1"/>
</dbReference>
<dbReference type="InterPro" id="IPR019455">
    <property type="entry name" value="Acetolactate_synth_ssu_C"/>
</dbReference>
<dbReference type="InterPro" id="IPR027271">
    <property type="entry name" value="Acetolactate_synth/TF_NikR_C"/>
</dbReference>
<dbReference type="UniPathway" id="UPA00049">
    <property type="reaction ID" value="UER00059"/>
</dbReference>
<protein>
    <recommendedName>
        <fullName evidence="6">ACT domain-containing protein</fullName>
    </recommendedName>
</protein>
<dbReference type="CDD" id="cd04878">
    <property type="entry name" value="ACT_AHAS"/>
    <property type="match status" value="1"/>
</dbReference>